<name>A0A251UBA5_HELAN</name>
<organism evidence="2 3">
    <name type="scientific">Helianthus annuus</name>
    <name type="common">Common sunflower</name>
    <dbReference type="NCBI Taxonomy" id="4232"/>
    <lineage>
        <taxon>Eukaryota</taxon>
        <taxon>Viridiplantae</taxon>
        <taxon>Streptophyta</taxon>
        <taxon>Embryophyta</taxon>
        <taxon>Tracheophyta</taxon>
        <taxon>Spermatophyta</taxon>
        <taxon>Magnoliopsida</taxon>
        <taxon>eudicotyledons</taxon>
        <taxon>Gunneridae</taxon>
        <taxon>Pentapetalae</taxon>
        <taxon>asterids</taxon>
        <taxon>campanulids</taxon>
        <taxon>Asterales</taxon>
        <taxon>Asteraceae</taxon>
        <taxon>Asteroideae</taxon>
        <taxon>Heliantheae alliance</taxon>
        <taxon>Heliantheae</taxon>
        <taxon>Helianthus</taxon>
    </lineage>
</organism>
<evidence type="ECO:0000313" key="2">
    <source>
        <dbReference type="EMBL" id="OTG19571.1"/>
    </source>
</evidence>
<evidence type="ECO:0000313" key="3">
    <source>
        <dbReference type="Proteomes" id="UP000215914"/>
    </source>
</evidence>
<dbReference type="EMBL" id="CM007897">
    <property type="protein sequence ID" value="OTG19571.1"/>
    <property type="molecule type" value="Genomic_DNA"/>
</dbReference>
<protein>
    <submittedName>
        <fullName evidence="2">Putative dinB/YfiT-like putative metal-dependent hydrolase</fullName>
    </submittedName>
</protein>
<dbReference type="Gramene" id="mRNA:HanXRQr2_Chr08g0352571">
    <property type="protein sequence ID" value="mRNA:HanXRQr2_Chr08g0352571"/>
    <property type="gene ID" value="HanXRQr2_Chr08g0352571"/>
</dbReference>
<reference evidence="1" key="3">
    <citation type="submission" date="2020-06" db="EMBL/GenBank/DDBJ databases">
        <title>Helianthus annuus Genome sequencing and assembly Release 2.</title>
        <authorList>
            <person name="Gouzy J."/>
            <person name="Langlade N."/>
            <person name="Munos S."/>
        </authorList>
    </citation>
    <scope>NUCLEOTIDE SEQUENCE</scope>
    <source>
        <tissue evidence="1">Leaves</tissue>
    </source>
</reference>
<accession>A0A251UBA5</accession>
<dbReference type="Proteomes" id="UP000215914">
    <property type="component" value="Chromosome 8"/>
</dbReference>
<proteinExistence type="predicted"/>
<dbReference type="EMBL" id="MNCJ02000323">
    <property type="protein sequence ID" value="KAF5796527.1"/>
    <property type="molecule type" value="Genomic_DNA"/>
</dbReference>
<keyword evidence="2" id="KW-0378">Hydrolase</keyword>
<evidence type="ECO:0000313" key="1">
    <source>
        <dbReference type="EMBL" id="KAF5796527.1"/>
    </source>
</evidence>
<gene>
    <name evidence="2" type="ORF">HannXRQ_Chr08g0235611</name>
    <name evidence="1" type="ORF">HanXRQr2_Chr08g0352571</name>
</gene>
<reference evidence="2" key="2">
    <citation type="submission" date="2017-02" db="EMBL/GenBank/DDBJ databases">
        <title>Sunflower complete genome.</title>
        <authorList>
            <person name="Langlade N."/>
            <person name="Munos S."/>
        </authorList>
    </citation>
    <scope>NUCLEOTIDE SEQUENCE [LARGE SCALE GENOMIC DNA]</scope>
    <source>
        <tissue evidence="2">Leaves</tissue>
    </source>
</reference>
<sequence>MDEKKRGRHILQKNTAQDSLKGNWTSISKTSSGSEEVKTFMTSLLAFSPWWCIGHQNHKHHHRGQGGAPIPQSISGQRVAPILHSLVTWWSSRRKRKFTVANAV</sequence>
<dbReference type="GO" id="GO:0016787">
    <property type="term" value="F:hydrolase activity"/>
    <property type="evidence" value="ECO:0007669"/>
    <property type="project" value="UniProtKB-KW"/>
</dbReference>
<keyword evidence="3" id="KW-1185">Reference proteome</keyword>
<dbReference type="InParanoid" id="A0A251UBA5"/>
<dbReference type="AlphaFoldDB" id="A0A251UBA5"/>
<reference evidence="1 3" key="1">
    <citation type="journal article" date="2017" name="Nature">
        <title>The sunflower genome provides insights into oil metabolism, flowering and Asterid evolution.</title>
        <authorList>
            <person name="Badouin H."/>
            <person name="Gouzy J."/>
            <person name="Grassa C.J."/>
            <person name="Murat F."/>
            <person name="Staton S.E."/>
            <person name="Cottret L."/>
            <person name="Lelandais-Briere C."/>
            <person name="Owens G.L."/>
            <person name="Carrere S."/>
            <person name="Mayjonade B."/>
            <person name="Legrand L."/>
            <person name="Gill N."/>
            <person name="Kane N.C."/>
            <person name="Bowers J.E."/>
            <person name="Hubner S."/>
            <person name="Bellec A."/>
            <person name="Berard A."/>
            <person name="Berges H."/>
            <person name="Blanchet N."/>
            <person name="Boniface M.C."/>
            <person name="Brunel D."/>
            <person name="Catrice O."/>
            <person name="Chaidir N."/>
            <person name="Claudel C."/>
            <person name="Donnadieu C."/>
            <person name="Faraut T."/>
            <person name="Fievet G."/>
            <person name="Helmstetter N."/>
            <person name="King M."/>
            <person name="Knapp S.J."/>
            <person name="Lai Z."/>
            <person name="Le Paslier M.C."/>
            <person name="Lippi Y."/>
            <person name="Lorenzon L."/>
            <person name="Mandel J.R."/>
            <person name="Marage G."/>
            <person name="Marchand G."/>
            <person name="Marquand E."/>
            <person name="Bret-Mestries E."/>
            <person name="Morien E."/>
            <person name="Nambeesan S."/>
            <person name="Nguyen T."/>
            <person name="Pegot-Espagnet P."/>
            <person name="Pouilly N."/>
            <person name="Raftis F."/>
            <person name="Sallet E."/>
            <person name="Schiex T."/>
            <person name="Thomas J."/>
            <person name="Vandecasteele C."/>
            <person name="Vares D."/>
            <person name="Vear F."/>
            <person name="Vautrin S."/>
            <person name="Crespi M."/>
            <person name="Mangin B."/>
            <person name="Burke J.M."/>
            <person name="Salse J."/>
            <person name="Munos S."/>
            <person name="Vincourt P."/>
            <person name="Rieseberg L.H."/>
            <person name="Langlade N.B."/>
        </authorList>
    </citation>
    <scope>NUCLEOTIDE SEQUENCE [LARGE SCALE GENOMIC DNA]</scope>
    <source>
        <strain evidence="3">cv. SF193</strain>
        <tissue evidence="1">Leaves</tissue>
    </source>
</reference>